<organism evidence="1">
    <name type="scientific">Leviviridae sp</name>
    <dbReference type="NCBI Taxonomy" id="2027243"/>
    <lineage>
        <taxon>Viruses</taxon>
        <taxon>Riboviria</taxon>
        <taxon>Orthornavirae</taxon>
        <taxon>Lenarviricota</taxon>
        <taxon>Leviviricetes</taxon>
        <taxon>Norzivirales</taxon>
        <taxon>Fiersviridae</taxon>
    </lineage>
</organism>
<reference evidence="1" key="1">
    <citation type="submission" date="2019-05" db="EMBL/GenBank/DDBJ databases">
        <title>Metatranscriptomic reconstruction reveals RNA viruses with the potential to shape carbon cycling in soil.</title>
        <authorList>
            <person name="Starr E.P."/>
            <person name="Nuccio E."/>
            <person name="Pett-Ridge J."/>
            <person name="Banfield J.F."/>
            <person name="Firestone M.K."/>
        </authorList>
    </citation>
    <scope>NUCLEOTIDE SEQUENCE</scope>
    <source>
        <strain evidence="1">H4_Bulk_Litter_23_scaffold_467</strain>
    </source>
</reference>
<gene>
    <name evidence="1" type="ORF">H4BulkLitter23467_000002</name>
</gene>
<accession>A0A514DAI7</accession>
<dbReference type="EMBL" id="MN035674">
    <property type="protein sequence ID" value="QDH90632.1"/>
    <property type="molecule type" value="Genomic_RNA"/>
</dbReference>
<sequence>MPTMAAITVKKNDGTTDIVWSNVQASGGESSPAVWRSNTVGTAPAQRPEIRMQSKWNGDQTARRLDISATYPTLTTGSDGAVNVQARANLQASMVVPTGMLDADINEAASQFMNLLSSTLFKDSLKAGYAPT</sequence>
<protein>
    <submittedName>
        <fullName evidence="1">Uncharacterized protein</fullName>
    </submittedName>
</protein>
<name>A0A514DAI7_9VIRU</name>
<evidence type="ECO:0000313" key="1">
    <source>
        <dbReference type="EMBL" id="QDH90632.1"/>
    </source>
</evidence>
<proteinExistence type="predicted"/>